<evidence type="ECO:0000256" key="2">
    <source>
        <dbReference type="ARBA" id="ARBA00022516"/>
    </source>
</evidence>
<keyword evidence="7" id="KW-0594">Phospholipid biosynthesis</keyword>
<dbReference type="GO" id="GO:0008654">
    <property type="term" value="P:phospholipid biosynthetic process"/>
    <property type="evidence" value="ECO:0007669"/>
    <property type="project" value="UniProtKB-KW"/>
</dbReference>
<dbReference type="GO" id="GO:0005737">
    <property type="term" value="C:cytoplasm"/>
    <property type="evidence" value="ECO:0007669"/>
    <property type="project" value="InterPro"/>
</dbReference>
<dbReference type="EMBL" id="UOGD01000244">
    <property type="protein sequence ID" value="VAX23231.1"/>
    <property type="molecule type" value="Genomic_DNA"/>
</dbReference>
<evidence type="ECO:0000256" key="4">
    <source>
        <dbReference type="ARBA" id="ARBA00022723"/>
    </source>
</evidence>
<proteinExistence type="inferred from homology"/>
<keyword evidence="3 10" id="KW-0808">Transferase</keyword>
<dbReference type="AlphaFoldDB" id="A0A3B1C981"/>
<dbReference type="NCBIfam" id="TIGR01768">
    <property type="entry name" value="GGGP-family"/>
    <property type="match status" value="1"/>
</dbReference>
<dbReference type="GO" id="GO:0047294">
    <property type="term" value="F:phosphoglycerol geranylgeranyltransferase activity"/>
    <property type="evidence" value="ECO:0007669"/>
    <property type="project" value="UniProtKB-EC"/>
</dbReference>
<sequence>MKVFDYLNNTISEKGAAYLILIDPDKLSGESLGKFVRHCEASGVDGFLAGGSLMTTNILDDVIKTIKQNSTLPVILFPGSESQITPSADAILFISLISGRNAEHLIGKHVLAAPLVKQTGIEPISTGYMLIESGRQTTAEYMSGSSPIPRNKPEIATATALAGEFLGMKCIYLEGGSGAENSVPNEMVKMVTSSVSVPVIVGGGIRESRTAREKVENGAKIIITGNYFED</sequence>
<keyword evidence="6" id="KW-0443">Lipid metabolism</keyword>
<dbReference type="PANTHER" id="PTHR21235:SF22">
    <property type="entry name" value="GERANYLGERANYLGLYCERYL PHOSPHATE SYNTHASE"/>
    <property type="match status" value="1"/>
</dbReference>
<keyword evidence="4" id="KW-0479">Metal-binding</keyword>
<evidence type="ECO:0000256" key="7">
    <source>
        <dbReference type="ARBA" id="ARBA00023209"/>
    </source>
</evidence>
<gene>
    <name evidence="10" type="ORF">MNBD_IGNAVI01-2249</name>
</gene>
<dbReference type="PANTHER" id="PTHR21235">
    <property type="entry name" value="IMIDAZOLE GLYCEROL PHOSPHATE SYNTHASE SUBUNIT HISF/H IGP SYNTHASE SUBUNIT HISF/H"/>
    <property type="match status" value="1"/>
</dbReference>
<dbReference type="NCBIfam" id="NF003198">
    <property type="entry name" value="PRK04169.1-2"/>
    <property type="match status" value="1"/>
</dbReference>
<evidence type="ECO:0000256" key="3">
    <source>
        <dbReference type="ARBA" id="ARBA00022679"/>
    </source>
</evidence>
<dbReference type="Gene3D" id="3.20.20.390">
    <property type="entry name" value="FMN-linked oxidoreductases"/>
    <property type="match status" value="1"/>
</dbReference>
<evidence type="ECO:0000256" key="8">
    <source>
        <dbReference type="ARBA" id="ARBA00023264"/>
    </source>
</evidence>
<dbReference type="EC" id="2.5.1.41" evidence="1"/>
<name>A0A3B1C981_9ZZZZ</name>
<evidence type="ECO:0000313" key="10">
    <source>
        <dbReference type="EMBL" id="VAX23231.1"/>
    </source>
</evidence>
<dbReference type="GO" id="GO:0006650">
    <property type="term" value="P:glycerophospholipid metabolic process"/>
    <property type="evidence" value="ECO:0007669"/>
    <property type="project" value="InterPro"/>
</dbReference>
<dbReference type="CDD" id="cd02812">
    <property type="entry name" value="PcrB_like"/>
    <property type="match status" value="1"/>
</dbReference>
<dbReference type="NCBIfam" id="TIGR01769">
    <property type="entry name" value="GGGP"/>
    <property type="match status" value="1"/>
</dbReference>
<keyword evidence="8" id="KW-1208">Phospholipid metabolism</keyword>
<evidence type="ECO:0000256" key="9">
    <source>
        <dbReference type="ARBA" id="ARBA00047288"/>
    </source>
</evidence>
<dbReference type="GO" id="GO:0000107">
    <property type="term" value="F:imidazoleglycerol-phosphate synthase activity"/>
    <property type="evidence" value="ECO:0007669"/>
    <property type="project" value="TreeGrafter"/>
</dbReference>
<feature type="non-terminal residue" evidence="10">
    <location>
        <position position="230"/>
    </location>
</feature>
<dbReference type="InterPro" id="IPR008205">
    <property type="entry name" value="GGGP_HepGP_synthase"/>
</dbReference>
<dbReference type="InterPro" id="IPR038597">
    <property type="entry name" value="GGGP/HepGP_synthase_sf"/>
</dbReference>
<protein>
    <recommendedName>
        <fullName evidence="1">phosphoglycerol geranylgeranyltransferase</fullName>
        <ecNumber evidence="1">2.5.1.41</ecNumber>
    </recommendedName>
</protein>
<dbReference type="SUPFAM" id="SSF51395">
    <property type="entry name" value="FMN-linked oxidoreductases"/>
    <property type="match status" value="1"/>
</dbReference>
<dbReference type="GO" id="GO:0000287">
    <property type="term" value="F:magnesium ion binding"/>
    <property type="evidence" value="ECO:0007669"/>
    <property type="project" value="InterPro"/>
</dbReference>
<dbReference type="HAMAP" id="MF_00112">
    <property type="entry name" value="GGGP_HepGP_synthase"/>
    <property type="match status" value="1"/>
</dbReference>
<evidence type="ECO:0000256" key="6">
    <source>
        <dbReference type="ARBA" id="ARBA00023098"/>
    </source>
</evidence>
<dbReference type="Pfam" id="PF01884">
    <property type="entry name" value="PcrB"/>
    <property type="match status" value="1"/>
</dbReference>
<keyword evidence="2" id="KW-0444">Lipid biosynthesis</keyword>
<organism evidence="10">
    <name type="scientific">hydrothermal vent metagenome</name>
    <dbReference type="NCBI Taxonomy" id="652676"/>
    <lineage>
        <taxon>unclassified sequences</taxon>
        <taxon>metagenomes</taxon>
        <taxon>ecological metagenomes</taxon>
    </lineage>
</organism>
<evidence type="ECO:0000256" key="5">
    <source>
        <dbReference type="ARBA" id="ARBA00022842"/>
    </source>
</evidence>
<accession>A0A3B1C981</accession>
<dbReference type="InterPro" id="IPR010946">
    <property type="entry name" value="GGGP_synth"/>
</dbReference>
<keyword evidence="5" id="KW-0460">Magnesium</keyword>
<reference evidence="10" key="1">
    <citation type="submission" date="2018-06" db="EMBL/GenBank/DDBJ databases">
        <authorList>
            <person name="Zhirakovskaya E."/>
        </authorList>
    </citation>
    <scope>NUCLEOTIDE SEQUENCE</scope>
</reference>
<evidence type="ECO:0000256" key="1">
    <source>
        <dbReference type="ARBA" id="ARBA00012676"/>
    </source>
</evidence>
<comment type="catalytic activity">
    <reaction evidence="9">
        <text>sn-glycerol 1-phosphate + (2E,6E,10E)-geranylgeranyl diphosphate = sn-3-O-(geranylgeranyl)glycerol 1-phosphate + diphosphate</text>
        <dbReference type="Rhea" id="RHEA:23404"/>
        <dbReference type="ChEBI" id="CHEBI:33019"/>
        <dbReference type="ChEBI" id="CHEBI:57677"/>
        <dbReference type="ChEBI" id="CHEBI:57685"/>
        <dbReference type="ChEBI" id="CHEBI:58756"/>
        <dbReference type="EC" id="2.5.1.41"/>
    </reaction>
</comment>
<dbReference type="InterPro" id="IPR050064">
    <property type="entry name" value="IGPS_HisA/HisF"/>
</dbReference>